<dbReference type="PANTHER" id="PTHR30521:SF0">
    <property type="entry name" value="DYP-TYPE PEROXIDASE FAMILY PROTEIN"/>
    <property type="match status" value="1"/>
</dbReference>
<dbReference type="Pfam" id="PF04261">
    <property type="entry name" value="Dyp_perox_N"/>
    <property type="match status" value="1"/>
</dbReference>
<dbReference type="SUPFAM" id="SSF54909">
    <property type="entry name" value="Dimeric alpha+beta barrel"/>
    <property type="match status" value="1"/>
</dbReference>
<dbReference type="GO" id="GO:0005829">
    <property type="term" value="C:cytosol"/>
    <property type="evidence" value="ECO:0007669"/>
    <property type="project" value="TreeGrafter"/>
</dbReference>
<protein>
    <submittedName>
        <fullName evidence="9">Peroxidase</fullName>
    </submittedName>
</protein>
<dbReference type="InterPro" id="IPR048328">
    <property type="entry name" value="Dyp_perox_C"/>
</dbReference>
<dbReference type="InterPro" id="IPR011008">
    <property type="entry name" value="Dimeric_a/b-barrel"/>
</dbReference>
<reference evidence="9 10" key="1">
    <citation type="journal article" date="2011" name="Front. Microbiol.">
        <title>Genomic signatures of strain selection and enhancement in Bacillus atrophaeus var. globigii, a historical biowarfare simulant.</title>
        <authorList>
            <person name="Gibbons H.S."/>
            <person name="Broomall S.M."/>
            <person name="McNew L.A."/>
            <person name="Daligault H."/>
            <person name="Chapman C."/>
            <person name="Bruce D."/>
            <person name="Karavis M."/>
            <person name="Krepps M."/>
            <person name="McGregor P.A."/>
            <person name="Hong C."/>
            <person name="Park K.H."/>
            <person name="Akmal A."/>
            <person name="Feldman A."/>
            <person name="Lin J.S."/>
            <person name="Chang W.E."/>
            <person name="Higgs B.W."/>
            <person name="Demirev P."/>
            <person name="Lindquist J."/>
            <person name="Liem A."/>
            <person name="Fochler E."/>
            <person name="Read T.D."/>
            <person name="Tapia R."/>
            <person name="Johnson S."/>
            <person name="Bishop-Lilly K.A."/>
            <person name="Detter C."/>
            <person name="Han C."/>
            <person name="Sozhamannan S."/>
            <person name="Rosenzweig C.N."/>
            <person name="Skowronski E.W."/>
        </authorList>
    </citation>
    <scope>NUCLEOTIDE SEQUENCE [LARGE SCALE GENOMIC DNA]</scope>
    <source>
        <strain evidence="9 10">MLST1</strain>
    </source>
</reference>
<dbReference type="InterPro" id="IPR048327">
    <property type="entry name" value="Dyp_perox_N"/>
</dbReference>
<comment type="caution">
    <text evidence="9">The sequence shown here is derived from an EMBL/GenBank/DDBJ whole genome shotgun (WGS) entry which is preliminary data.</text>
</comment>
<evidence type="ECO:0000256" key="2">
    <source>
        <dbReference type="ARBA" id="ARBA00022559"/>
    </source>
</evidence>
<keyword evidence="10" id="KW-1185">Reference proteome</keyword>
<dbReference type="Pfam" id="PF20628">
    <property type="entry name" value="Dyp_perox_C"/>
    <property type="match status" value="1"/>
</dbReference>
<gene>
    <name evidence="9" type="ORF">CWE09_07240</name>
</gene>
<evidence type="ECO:0000256" key="6">
    <source>
        <dbReference type="ARBA" id="ARBA00025737"/>
    </source>
</evidence>
<organism evidence="9 10">
    <name type="scientific">Aliidiomarina minuta</name>
    <dbReference type="NCBI Taxonomy" id="880057"/>
    <lineage>
        <taxon>Bacteria</taxon>
        <taxon>Pseudomonadati</taxon>
        <taxon>Pseudomonadota</taxon>
        <taxon>Gammaproteobacteria</taxon>
        <taxon>Alteromonadales</taxon>
        <taxon>Idiomarinaceae</taxon>
        <taxon>Aliidiomarina</taxon>
    </lineage>
</organism>
<dbReference type="AlphaFoldDB" id="A0A432W8Q5"/>
<evidence type="ECO:0000313" key="10">
    <source>
        <dbReference type="Proteomes" id="UP000288293"/>
    </source>
</evidence>
<dbReference type="RefSeq" id="WP_126803305.1">
    <property type="nucleotide sequence ID" value="NZ_PIPL01000001.1"/>
</dbReference>
<evidence type="ECO:0000313" key="9">
    <source>
        <dbReference type="EMBL" id="RUO26494.1"/>
    </source>
</evidence>
<feature type="domain" description="Dyp-type peroxidase C-terminal" evidence="8">
    <location>
        <begin position="157"/>
        <end position="316"/>
    </location>
</feature>
<dbReference type="PANTHER" id="PTHR30521">
    <property type="entry name" value="DEFERROCHELATASE/PEROXIDASE"/>
    <property type="match status" value="1"/>
</dbReference>
<keyword evidence="5" id="KW-0408">Iron</keyword>
<evidence type="ECO:0000256" key="4">
    <source>
        <dbReference type="ARBA" id="ARBA00023002"/>
    </source>
</evidence>
<keyword evidence="2 9" id="KW-0575">Peroxidase</keyword>
<evidence type="ECO:0000256" key="3">
    <source>
        <dbReference type="ARBA" id="ARBA00022723"/>
    </source>
</evidence>
<evidence type="ECO:0000256" key="1">
    <source>
        <dbReference type="ARBA" id="ARBA00001970"/>
    </source>
</evidence>
<evidence type="ECO:0000259" key="7">
    <source>
        <dbReference type="Pfam" id="PF04261"/>
    </source>
</evidence>
<keyword evidence="4" id="KW-0560">Oxidoreductase</keyword>
<evidence type="ECO:0000256" key="5">
    <source>
        <dbReference type="ARBA" id="ARBA00023004"/>
    </source>
</evidence>
<evidence type="ECO:0000259" key="8">
    <source>
        <dbReference type="Pfam" id="PF20628"/>
    </source>
</evidence>
<dbReference type="PROSITE" id="PS51404">
    <property type="entry name" value="DYP_PEROXIDASE"/>
    <property type="match status" value="1"/>
</dbReference>
<dbReference type="EMBL" id="PIPL01000001">
    <property type="protein sequence ID" value="RUO26494.1"/>
    <property type="molecule type" value="Genomic_DNA"/>
</dbReference>
<dbReference type="GO" id="GO:0020037">
    <property type="term" value="F:heme binding"/>
    <property type="evidence" value="ECO:0007669"/>
    <property type="project" value="InterPro"/>
</dbReference>
<dbReference type="Proteomes" id="UP000288293">
    <property type="component" value="Unassembled WGS sequence"/>
</dbReference>
<dbReference type="NCBIfam" id="TIGR01413">
    <property type="entry name" value="Dyp_perox_fam"/>
    <property type="match status" value="1"/>
</dbReference>
<comment type="similarity">
    <text evidence="6">Belongs to the DyP-type peroxidase family.</text>
</comment>
<feature type="domain" description="Dyp-type peroxidase N-terminal" evidence="7">
    <location>
        <begin position="63"/>
        <end position="145"/>
    </location>
</feature>
<dbReference type="GO" id="GO:0004601">
    <property type="term" value="F:peroxidase activity"/>
    <property type="evidence" value="ECO:0007669"/>
    <property type="project" value="UniProtKB-KW"/>
</dbReference>
<accession>A0A432W8Q5</accession>
<sequence length="336" mass="38600">MKKVFTTVHQKVAKTGMRPVINKPQTGICAETSLHGLVLLLNSKPGQLDSLREKLSGFPELVTNLDQRFSEALLSVVMAFGTECWNQLWPAHRPRQLATFPEIADSHYVLQATDFDMVIVLRSDRADCNYFAGRVLLEWLAPDVWLQHEQPLFHYLDNRNLFGFPCVPDNPHGRLRREVALLNDEDDELLAQGSYLYLQQYELDIKAWQALTVEKQRQIMGREKVSGKFWPGDQPGHARKASLALSDPGNPVLVWQQLPAADMRNQRQLDLLWSRSPAAMQKWLKRRFVPDRDGYCDPLLDYMQSNLNAAFFAPPLNWFKRTSEQTEQTTPAQTEL</sequence>
<proteinExistence type="inferred from homology"/>
<keyword evidence="3" id="KW-0479">Metal-binding</keyword>
<name>A0A432W8Q5_9GAMM</name>
<dbReference type="InterPro" id="IPR006314">
    <property type="entry name" value="Dyp_peroxidase"/>
</dbReference>
<dbReference type="GO" id="GO:0046872">
    <property type="term" value="F:metal ion binding"/>
    <property type="evidence" value="ECO:0007669"/>
    <property type="project" value="UniProtKB-KW"/>
</dbReference>
<comment type="cofactor">
    <cofactor evidence="1">
        <name>heme b</name>
        <dbReference type="ChEBI" id="CHEBI:60344"/>
    </cofactor>
</comment>
<dbReference type="OrthoDB" id="3251355at2"/>